<evidence type="ECO:0000256" key="1">
    <source>
        <dbReference type="SAM" id="Coils"/>
    </source>
</evidence>
<dbReference type="InterPro" id="IPR054517">
    <property type="entry name" value="SPEF2_D5"/>
</dbReference>
<reference evidence="3" key="1">
    <citation type="submission" date="2025-08" db="UniProtKB">
        <authorList>
            <consortium name="Ensembl"/>
        </authorList>
    </citation>
    <scope>IDENTIFICATION</scope>
</reference>
<dbReference type="PROSITE" id="PS50021">
    <property type="entry name" value="CH"/>
    <property type="match status" value="1"/>
</dbReference>
<evidence type="ECO:0000313" key="4">
    <source>
        <dbReference type="Proteomes" id="UP000694415"/>
    </source>
</evidence>
<dbReference type="InterPro" id="IPR052634">
    <property type="entry name" value="Sperm_flagellar-bone_growth"/>
</dbReference>
<dbReference type="GO" id="GO:0007288">
    <property type="term" value="P:sperm axoneme assembly"/>
    <property type="evidence" value="ECO:0007669"/>
    <property type="project" value="TreeGrafter"/>
</dbReference>
<dbReference type="PANTHER" id="PTHR14919">
    <property type="entry name" value="KPL2-RELATED"/>
    <property type="match status" value="1"/>
</dbReference>
<dbReference type="GO" id="GO:0097225">
    <property type="term" value="C:sperm midpiece"/>
    <property type="evidence" value="ECO:0007669"/>
    <property type="project" value="TreeGrafter"/>
</dbReference>
<dbReference type="InterPro" id="IPR001715">
    <property type="entry name" value="CH_dom"/>
</dbReference>
<sequence length="499" mass="59306">MFSNSGPKSFAKAFSNGYLIGEVLFKFELQSDFAEFSESRGSTAKLNNFSRLQPTLHLLGVQFDQNVAQSIITEKPGAATKLLYQLYIALQKKKKTGLTGLEIQTMQPQTNLRLQTLKSEAFRERLKNLIPRQTDFNLMRVTCRFQEKCKQMKEDLARMNFEKFEKIQKLEEEQRHFNIEKQRLNRRRQNEIMAKIQAAIIQIPKPESNRTLKAIEAQKLMKKKKEAEDVANEIKKFEALIKKDLQIKESVSKTSLETTDQTTAELLNTYSDDDYIKKIQKRLEEDAFAREQREKRRRRLLMDQLMAHEAQEEAYREEQLIHRLMRQSQQERRIAVQLMHVRHEKEVLWQNRIFREKQFEERRLKDFQDALDREAALAKQAKIDFAEQTLREKEIHEKISVERAQQRYEKHYGICAEILDQMLDLCTKVADYRLLTNNLIPHKMMHDWKELFFSGIPIYEQTSLTHGQTEPTEEHRAEVKKRNLLDSKDYEDYKVHTNM</sequence>
<keyword evidence="1" id="KW-0175">Coiled coil</keyword>
<dbReference type="Ensembl" id="ENSMSIT00000039606.1">
    <property type="protein sequence ID" value="ENSMSIP00000031417.1"/>
    <property type="gene ID" value="ENSMSIG00000026280.1"/>
</dbReference>
<feature type="domain" description="Calponin-homology (CH)" evidence="2">
    <location>
        <begin position="1"/>
        <end position="91"/>
    </location>
</feature>
<reference evidence="3" key="2">
    <citation type="submission" date="2025-09" db="UniProtKB">
        <authorList>
            <consortium name="Ensembl"/>
        </authorList>
    </citation>
    <scope>IDENTIFICATION</scope>
</reference>
<dbReference type="Pfam" id="PF06294">
    <property type="entry name" value="CH_2"/>
    <property type="match status" value="1"/>
</dbReference>
<proteinExistence type="predicted"/>
<dbReference type="Gene3D" id="1.10.418.10">
    <property type="entry name" value="Calponin-like domain"/>
    <property type="match status" value="1"/>
</dbReference>
<dbReference type="GeneTree" id="ENSGT00390000008160"/>
<name>A0A8C6I5I4_MUSSI</name>
<evidence type="ECO:0000313" key="3">
    <source>
        <dbReference type="Ensembl" id="ENSMSIP00000031417.1"/>
    </source>
</evidence>
<organism evidence="3 4">
    <name type="scientific">Mus spicilegus</name>
    <name type="common">Mound-building mouse</name>
    <dbReference type="NCBI Taxonomy" id="10103"/>
    <lineage>
        <taxon>Eukaryota</taxon>
        <taxon>Metazoa</taxon>
        <taxon>Chordata</taxon>
        <taxon>Craniata</taxon>
        <taxon>Vertebrata</taxon>
        <taxon>Euteleostomi</taxon>
        <taxon>Mammalia</taxon>
        <taxon>Eutheria</taxon>
        <taxon>Euarchontoglires</taxon>
        <taxon>Glires</taxon>
        <taxon>Rodentia</taxon>
        <taxon>Myomorpha</taxon>
        <taxon>Muroidea</taxon>
        <taxon>Muridae</taxon>
        <taxon>Murinae</taxon>
        <taxon>Mus</taxon>
        <taxon>Mus</taxon>
    </lineage>
</organism>
<dbReference type="Pfam" id="PF22946">
    <property type="entry name" value="SPEF2_D5"/>
    <property type="match status" value="1"/>
</dbReference>
<dbReference type="AlphaFoldDB" id="A0A8C6I5I4"/>
<dbReference type="PANTHER" id="PTHR14919:SF0">
    <property type="entry name" value="SPERM FLAGELLAR PROTEIN 2"/>
    <property type="match status" value="1"/>
</dbReference>
<feature type="coiled-coil region" evidence="1">
    <location>
        <begin position="298"/>
        <end position="327"/>
    </location>
</feature>
<dbReference type="InterPro" id="IPR010441">
    <property type="entry name" value="CH_2"/>
</dbReference>
<dbReference type="InterPro" id="IPR036872">
    <property type="entry name" value="CH_dom_sf"/>
</dbReference>
<feature type="coiled-coil region" evidence="1">
    <location>
        <begin position="153"/>
        <end position="187"/>
    </location>
</feature>
<dbReference type="Proteomes" id="UP000694415">
    <property type="component" value="Unplaced"/>
</dbReference>
<accession>A0A8C6I5I4</accession>
<dbReference type="GO" id="GO:0005737">
    <property type="term" value="C:cytoplasm"/>
    <property type="evidence" value="ECO:0007669"/>
    <property type="project" value="UniProtKB-ARBA"/>
</dbReference>
<protein>
    <recommendedName>
        <fullName evidence="2">Calponin-homology (CH) domain-containing protein</fullName>
    </recommendedName>
</protein>
<dbReference type="GO" id="GO:0002177">
    <property type="term" value="C:manchette"/>
    <property type="evidence" value="ECO:0007669"/>
    <property type="project" value="TreeGrafter"/>
</dbReference>
<evidence type="ECO:0000259" key="2">
    <source>
        <dbReference type="PROSITE" id="PS50021"/>
    </source>
</evidence>
<keyword evidence="4" id="KW-1185">Reference proteome</keyword>